<keyword evidence="4" id="KW-0167">Capsid protein</keyword>
<protein>
    <submittedName>
        <fullName evidence="4">Spore coat protein, CotF-like protein</fullName>
    </submittedName>
</protein>
<dbReference type="PANTHER" id="PTHR39183">
    <property type="entry name" value="SPORE COAT PROTEIN F-LIKE PROTEIN YHCQ"/>
    <property type="match status" value="1"/>
</dbReference>
<dbReference type="InterPro" id="IPR012347">
    <property type="entry name" value="Ferritin-like"/>
</dbReference>
<dbReference type="eggNOG" id="COG5577">
    <property type="taxonomic scope" value="Bacteria"/>
</dbReference>
<dbReference type="OrthoDB" id="1682820at2"/>
<dbReference type="GO" id="GO:0030435">
    <property type="term" value="P:sporulation resulting in formation of a cellular spore"/>
    <property type="evidence" value="ECO:0007669"/>
    <property type="project" value="UniProtKB-KW"/>
</dbReference>
<dbReference type="Pfam" id="PF07875">
    <property type="entry name" value="Coat_F"/>
    <property type="match status" value="1"/>
</dbReference>
<keyword evidence="1" id="KW-0749">Sporulation</keyword>
<accession>K0B094</accession>
<evidence type="ECO:0000256" key="2">
    <source>
        <dbReference type="ARBA" id="ARBA00024325"/>
    </source>
</evidence>
<proteinExistence type="inferred from homology"/>
<gene>
    <name evidence="4" type="ordered locus">Curi_c13500</name>
</gene>
<name>K0B094_GOTA9</name>
<dbReference type="EMBL" id="CP003326">
    <property type="protein sequence ID" value="AFS78360.1"/>
    <property type="molecule type" value="Genomic_DNA"/>
</dbReference>
<dbReference type="InterPro" id="IPR012851">
    <property type="entry name" value="Spore_coat_CotF-like"/>
</dbReference>
<evidence type="ECO:0000313" key="4">
    <source>
        <dbReference type="EMBL" id="AFS78360.1"/>
    </source>
</evidence>
<organism evidence="4 5">
    <name type="scientific">Gottschalkia acidurici (strain ATCC 7906 / DSM 604 / BCRC 14475 / CIP 104303 / KCTC 5404 / NCIMB 10678 / 9a)</name>
    <name type="common">Clostridium acidurici</name>
    <dbReference type="NCBI Taxonomy" id="1128398"/>
    <lineage>
        <taxon>Bacteria</taxon>
        <taxon>Bacillati</taxon>
        <taxon>Bacillota</taxon>
        <taxon>Tissierellia</taxon>
        <taxon>Tissierellales</taxon>
        <taxon>Gottschalkiaceae</taxon>
        <taxon>Gottschalkia</taxon>
    </lineage>
</organism>
<dbReference type="STRING" id="1128398.Curi_c13500"/>
<keyword evidence="5" id="KW-1185">Reference proteome</keyword>
<comment type="subcellular location">
    <subcellularLocation>
        <location evidence="2">Spore coat</location>
    </subcellularLocation>
</comment>
<dbReference type="Proteomes" id="UP000006094">
    <property type="component" value="Chromosome"/>
</dbReference>
<dbReference type="PANTHER" id="PTHR39183:SF1">
    <property type="entry name" value="SPORE COAT PROTEIN F-LIKE PROTEIN YHCQ"/>
    <property type="match status" value="1"/>
</dbReference>
<dbReference type="KEGG" id="cad:Curi_c13500"/>
<dbReference type="AlphaFoldDB" id="K0B094"/>
<dbReference type="HOGENOM" id="CLU_163858_1_0_9"/>
<dbReference type="Gene3D" id="1.20.1260.10">
    <property type="match status" value="1"/>
</dbReference>
<evidence type="ECO:0000256" key="3">
    <source>
        <dbReference type="ARBA" id="ARBA00024344"/>
    </source>
</evidence>
<reference evidence="4 5" key="1">
    <citation type="journal article" date="2012" name="PLoS ONE">
        <title>The purine-utilizing bacterium Clostridium acidurici 9a: a genome-guided metabolic reconsideration.</title>
        <authorList>
            <person name="Hartwich K."/>
            <person name="Poehlein A."/>
            <person name="Daniel R."/>
        </authorList>
    </citation>
    <scope>NUCLEOTIDE SEQUENCE [LARGE SCALE GENOMIC DNA]</scope>
    <source>
        <strain evidence="5">ATCC 7906 / DSM 604 / BCRC 14475 / CIP 104303 / KCTC 5404 / NCIMB 10678 / 9a</strain>
    </source>
</reference>
<evidence type="ECO:0000256" key="1">
    <source>
        <dbReference type="ARBA" id="ARBA00022969"/>
    </source>
</evidence>
<sequence>MASFLTNKVKDTTNISDEVIANSMISSASAGATAYLTSSMAATTPELRAMYLASLNQVLGGHTAVTELSVQKGWEKPYNTPTQQLLDAYSESQDTIK</sequence>
<dbReference type="RefSeq" id="WP_014967497.1">
    <property type="nucleotide sequence ID" value="NC_018664.1"/>
</dbReference>
<comment type="similarity">
    <text evidence="3">Belongs to the CotF family.</text>
</comment>
<evidence type="ECO:0000313" key="5">
    <source>
        <dbReference type="Proteomes" id="UP000006094"/>
    </source>
</evidence>
<keyword evidence="4" id="KW-0946">Virion</keyword>